<dbReference type="SMART" id="SM00993">
    <property type="entry name" value="YL1_C"/>
    <property type="match status" value="1"/>
</dbReference>
<comment type="similarity">
    <text evidence="1">Belongs to the VPS72/YL1 family.</text>
</comment>
<feature type="domain" description="Vps72/YL1 C-terminal" evidence="3">
    <location>
        <begin position="689"/>
        <end position="718"/>
    </location>
</feature>
<feature type="compositionally biased region" description="Polar residues" evidence="2">
    <location>
        <begin position="429"/>
        <end position="439"/>
    </location>
</feature>
<protein>
    <submittedName>
        <fullName evidence="4">YL1 nuclear protein-domain-containing protein</fullName>
    </submittedName>
</protein>
<feature type="compositionally biased region" description="Low complexity" evidence="2">
    <location>
        <begin position="569"/>
        <end position="586"/>
    </location>
</feature>
<dbReference type="AlphaFoldDB" id="A0A9P9EMW8"/>
<comment type="caution">
    <text evidence="4">The sequence shown here is derived from an EMBL/GenBank/DDBJ whole genome shotgun (WGS) entry which is preliminary data.</text>
</comment>
<feature type="compositionally biased region" description="Acidic residues" evidence="2">
    <location>
        <begin position="72"/>
        <end position="98"/>
    </location>
</feature>
<evidence type="ECO:0000313" key="5">
    <source>
        <dbReference type="Proteomes" id="UP000738349"/>
    </source>
</evidence>
<feature type="compositionally biased region" description="Pro residues" evidence="2">
    <location>
        <begin position="637"/>
        <end position="646"/>
    </location>
</feature>
<feature type="compositionally biased region" description="Basic and acidic residues" evidence="2">
    <location>
        <begin position="318"/>
        <end position="382"/>
    </location>
</feature>
<feature type="compositionally biased region" description="Polar residues" evidence="2">
    <location>
        <begin position="31"/>
        <end position="43"/>
    </location>
</feature>
<dbReference type="InterPro" id="IPR046757">
    <property type="entry name" value="YL1_N"/>
</dbReference>
<feature type="compositionally biased region" description="Basic and acidic residues" evidence="2">
    <location>
        <begin position="762"/>
        <end position="785"/>
    </location>
</feature>
<dbReference type="InterPro" id="IPR013272">
    <property type="entry name" value="Vps72/YL1_C"/>
</dbReference>
<sequence>MESESKPSGRDDSRSPDSSSDSDSDSDSDTGVGQASNSDSQANPEPEIKWLATTRERRSTAGNRMKSMLANEEPDSDLELLFAEDENDQGFTDVDDDGSDVHMDSSSEDEDNNNNADDDLEGEKELEKQAKERQAAQRKRKAQEAIPAKFRKKVRIGTTTPVTAPPTPAPKPTPRPKKKSERTSWLPSAADLPTRASSRSTTRWSKEQLHNQMVEREAKRLKQLAQMQKKAARLEALKKPPMTQEERLREAAIVEKRNSKSLNRWEEAEKQREEERRARLAALNERTLKGPVITFWSGIGEWMGRNMVVEEPAKKKRERVDKNKDKGKVKDKEKEKEKLKGTEGKAEAKESVKEVGKDDGKDGAKEVGPARDDSITKPKPESDQPPQQTSLPSPAEAASTSPAAPLPKESDATVPVKVEDMSAKPTDTPAASTEALTTSKTEEPPGLMAMPPPPPPIASGLVTPAPPSSFGLAAPTPPPPTSGLAAPAPAPTPSSASISSQRPAITPSAGLTRALESKPSGVLAAPILAPPPGISVNGAQPMLGFSTSNPMSNVLALPNTSQGPSPPTLSSMAASERLSSSASLATPVPPKPTLAPVLAPAPTSTTTSNPFPPQETHFQLIPEPPSARNNATAPVTPVQPPGPPKPSTGARNAIVFQNFDENAIKDRTVQTQIIFGRKMTKLSKPSPAPLCVITNHPARYRDPKTGLPYYNVFAYREIQRLSRGEHRWSKVLNAWVGSGSIAARGVPERFLNPNFKKVIDEKATGEKGDSDGILVEKKTNVEEAPKTTAGASTTSEAKPQEMKPVESKSAENQPAGDKKPAEDKPAENKPAGPEAPVRTAPDAQALGVKPQTPKTLDVTMTDAGDKAPEASLPEPKPQVDAPVAQPPETSDSTVASKPPPVVAETPAAETTALQQTPNPASTATTATVPTEVAK</sequence>
<dbReference type="Proteomes" id="UP000738349">
    <property type="component" value="Unassembled WGS sequence"/>
</dbReference>
<gene>
    <name evidence="4" type="ORF">EDB81DRAFT_723630</name>
</gene>
<feature type="region of interest" description="Disordered" evidence="2">
    <location>
        <begin position="304"/>
        <end position="513"/>
    </location>
</feature>
<feature type="compositionally biased region" description="Low complexity" evidence="2">
    <location>
        <begin position="482"/>
        <end position="504"/>
    </location>
</feature>
<keyword evidence="5" id="KW-1185">Reference proteome</keyword>
<reference evidence="4" key="1">
    <citation type="journal article" date="2021" name="Nat. Commun.">
        <title>Genetic determinants of endophytism in the Arabidopsis root mycobiome.</title>
        <authorList>
            <person name="Mesny F."/>
            <person name="Miyauchi S."/>
            <person name="Thiergart T."/>
            <person name="Pickel B."/>
            <person name="Atanasova L."/>
            <person name="Karlsson M."/>
            <person name="Huettel B."/>
            <person name="Barry K.W."/>
            <person name="Haridas S."/>
            <person name="Chen C."/>
            <person name="Bauer D."/>
            <person name="Andreopoulos W."/>
            <person name="Pangilinan J."/>
            <person name="LaButti K."/>
            <person name="Riley R."/>
            <person name="Lipzen A."/>
            <person name="Clum A."/>
            <person name="Drula E."/>
            <person name="Henrissat B."/>
            <person name="Kohler A."/>
            <person name="Grigoriev I.V."/>
            <person name="Martin F.M."/>
            <person name="Hacquard S."/>
        </authorList>
    </citation>
    <scope>NUCLEOTIDE SEQUENCE</scope>
    <source>
        <strain evidence="4">MPI-CAGE-AT-0147</strain>
    </source>
</reference>
<dbReference type="Pfam" id="PF08265">
    <property type="entry name" value="YL1_C"/>
    <property type="match status" value="1"/>
</dbReference>
<dbReference type="PANTHER" id="PTHR13275">
    <property type="entry name" value="YL-1 PROTEIN TRANSCRIPTION FACTOR-LIKE 1"/>
    <property type="match status" value="1"/>
</dbReference>
<feature type="compositionally biased region" description="Polar residues" evidence="2">
    <location>
        <begin position="549"/>
        <end position="563"/>
    </location>
</feature>
<name>A0A9P9EMW8_9HYPO</name>
<feature type="compositionally biased region" description="Basic and acidic residues" evidence="2">
    <location>
        <begin position="123"/>
        <end position="135"/>
    </location>
</feature>
<feature type="compositionally biased region" description="Low complexity" evidence="2">
    <location>
        <begin position="389"/>
        <end position="407"/>
    </location>
</feature>
<dbReference type="EMBL" id="JAGMUV010000011">
    <property type="protein sequence ID" value="KAH7140593.1"/>
    <property type="molecule type" value="Genomic_DNA"/>
</dbReference>
<feature type="compositionally biased region" description="Basic and acidic residues" evidence="2">
    <location>
        <begin position="1"/>
        <end position="15"/>
    </location>
</feature>
<evidence type="ECO:0000313" key="4">
    <source>
        <dbReference type="EMBL" id="KAH7140593.1"/>
    </source>
</evidence>
<feature type="region of interest" description="Disordered" evidence="2">
    <location>
        <begin position="549"/>
        <end position="650"/>
    </location>
</feature>
<feature type="compositionally biased region" description="Pro residues" evidence="2">
    <location>
        <begin position="163"/>
        <end position="173"/>
    </location>
</feature>
<feature type="region of interest" description="Disordered" evidence="2">
    <location>
        <begin position="1"/>
        <end position="210"/>
    </location>
</feature>
<feature type="compositionally biased region" description="Acidic residues" evidence="2">
    <location>
        <begin position="106"/>
        <end position="122"/>
    </location>
</feature>
<feature type="compositionally biased region" description="Basic and acidic residues" evidence="2">
    <location>
        <begin position="816"/>
        <end position="827"/>
    </location>
</feature>
<feature type="compositionally biased region" description="Low complexity" evidence="2">
    <location>
        <begin position="902"/>
        <end position="934"/>
    </location>
</feature>
<evidence type="ECO:0000259" key="3">
    <source>
        <dbReference type="SMART" id="SM00993"/>
    </source>
</evidence>
<feature type="region of interest" description="Disordered" evidence="2">
    <location>
        <begin position="762"/>
        <end position="934"/>
    </location>
</feature>
<evidence type="ECO:0000256" key="1">
    <source>
        <dbReference type="ARBA" id="ARBA00006832"/>
    </source>
</evidence>
<feature type="compositionally biased region" description="Low complexity" evidence="2">
    <location>
        <begin position="194"/>
        <end position="203"/>
    </location>
</feature>
<dbReference type="PANTHER" id="PTHR13275:SF4">
    <property type="entry name" value="VACUOLAR PROTEIN SORTING-ASSOCIATED PROTEIN 72 HOMOLOG"/>
    <property type="match status" value="1"/>
</dbReference>
<dbReference type="Pfam" id="PF05764">
    <property type="entry name" value="YL1"/>
    <property type="match status" value="1"/>
</dbReference>
<evidence type="ECO:0000256" key="2">
    <source>
        <dbReference type="SAM" id="MobiDB-lite"/>
    </source>
</evidence>
<feature type="compositionally biased region" description="Basic and acidic residues" evidence="2">
    <location>
        <begin position="798"/>
        <end position="809"/>
    </location>
</feature>
<accession>A0A9P9EMW8</accession>
<dbReference type="GO" id="GO:0005634">
    <property type="term" value="C:nucleus"/>
    <property type="evidence" value="ECO:0007669"/>
    <property type="project" value="TreeGrafter"/>
</dbReference>
<proteinExistence type="inferred from homology"/>
<dbReference type="OrthoDB" id="3942062at2759"/>
<organism evidence="4 5">
    <name type="scientific">Dactylonectria macrodidyma</name>
    <dbReference type="NCBI Taxonomy" id="307937"/>
    <lineage>
        <taxon>Eukaryota</taxon>
        <taxon>Fungi</taxon>
        <taxon>Dikarya</taxon>
        <taxon>Ascomycota</taxon>
        <taxon>Pezizomycotina</taxon>
        <taxon>Sordariomycetes</taxon>
        <taxon>Hypocreomycetidae</taxon>
        <taxon>Hypocreales</taxon>
        <taxon>Nectriaceae</taxon>
        <taxon>Dactylonectria</taxon>
    </lineage>
</organism>
<feature type="compositionally biased region" description="Low complexity" evidence="2">
    <location>
        <begin position="594"/>
        <end position="609"/>
    </location>
</feature>